<dbReference type="EMBL" id="CP012288">
    <property type="protein sequence ID" value="AMV66911.1"/>
    <property type="molecule type" value="Genomic_DNA"/>
</dbReference>
<keyword evidence="1" id="KW-0732">Signal</keyword>
<name>A0A0R2GZ95_9LACO</name>
<dbReference type="EC" id="3.4.16.4" evidence="2"/>
<feature type="signal peptide" evidence="1">
    <location>
        <begin position="1"/>
        <end position="27"/>
    </location>
</feature>
<dbReference type="GO" id="GO:0009002">
    <property type="term" value="F:serine-type D-Ala-D-Ala carboxypeptidase activity"/>
    <property type="evidence" value="ECO:0007669"/>
    <property type="project" value="UniProtKB-EC"/>
</dbReference>
<organism evidence="2 5">
    <name type="scientific">Pediococcus damnosus</name>
    <dbReference type="NCBI Taxonomy" id="51663"/>
    <lineage>
        <taxon>Bacteria</taxon>
        <taxon>Bacillati</taxon>
        <taxon>Bacillota</taxon>
        <taxon>Bacilli</taxon>
        <taxon>Lactobacillales</taxon>
        <taxon>Lactobacillaceae</taxon>
        <taxon>Pediococcus</taxon>
    </lineage>
</organism>
<evidence type="ECO:0000313" key="3">
    <source>
        <dbReference type="EMBL" id="AMV66911.1"/>
    </source>
</evidence>
<sequence length="312" mass="34561">MKKAIIGTILGLSLFGFSASGITTAQASRTSVVRYTNIRDAKVHVAKGTMYTSAKLSKTAHYAKNYKYTTFTKTEQATVKKNGKKAVYQYIKAGKIKGWIWHGYVKNGKASNGVLKYTNIKDTKVHVSKGTLFTTAKLSKVAHYGKNYKSTTFTRTEQAKVRKTDGKTYTYQYIKSNKASGWIWSGYVKAGNAPRSFSSYRAAFQDYIQGTGLASTIYTQNDLQDIAVQLENYGSGWNIDESYNGTQKDLAAFENIYNLFKSRFSSSQRTHFTSMINKTKAEKASSADDNDAIKSDLGQLSNALGEAVAAFK</sequence>
<keyword evidence="2" id="KW-0645">Protease</keyword>
<evidence type="ECO:0000313" key="4">
    <source>
        <dbReference type="Proteomes" id="UP000076244"/>
    </source>
</evidence>
<proteinExistence type="predicted"/>
<feature type="chain" id="PRO_5014238740" evidence="1">
    <location>
        <begin position="28"/>
        <end position="312"/>
    </location>
</feature>
<keyword evidence="4" id="KW-1185">Reference proteome</keyword>
<dbReference type="Proteomes" id="UP000076244">
    <property type="component" value="Chromosome"/>
</dbReference>
<keyword evidence="2" id="KW-0378">Hydrolase</keyword>
<accession>A0A0R2GZ95</accession>
<dbReference type="KEGG" id="pdm:ADU72_0970"/>
<reference evidence="4 5" key="1">
    <citation type="journal article" date="2016" name="PLoS ONE">
        <title>The Identification of Novel Diagnostic Marker Genes for the Detection of Beer Spoiling Pediococcus damnosus Strains Using the BlAst Diagnostic Gene findEr.</title>
        <authorList>
            <person name="Behr J."/>
            <person name="Geissler A.J."/>
            <person name="Schmid J."/>
            <person name="Zehe A."/>
            <person name="Vogel R.F."/>
        </authorList>
    </citation>
    <scope>NUCLEOTIDE SEQUENCE [LARGE SCALE GENOMIC DNA]</scope>
    <source>
        <strain evidence="2 5">TMW 2.1533</strain>
        <strain evidence="3 4">TMW 2.1535</strain>
    </source>
</reference>
<dbReference type="Proteomes" id="UP000076405">
    <property type="component" value="Chromosome"/>
</dbReference>
<protein>
    <submittedName>
        <fullName evidence="2">D-alanyl-D-alanine carboxypeptidase</fullName>
        <ecNumber evidence="2">3.4.16.4</ecNumber>
    </submittedName>
</protein>
<evidence type="ECO:0000313" key="5">
    <source>
        <dbReference type="Proteomes" id="UP000076405"/>
    </source>
</evidence>
<evidence type="ECO:0000256" key="1">
    <source>
        <dbReference type="SAM" id="SignalP"/>
    </source>
</evidence>
<gene>
    <name evidence="2" type="ORF">ADU70_1724</name>
    <name evidence="3" type="ORF">ADU72_0970</name>
</gene>
<dbReference type="EMBL" id="CP012275">
    <property type="protein sequence ID" value="AMV63194.1"/>
    <property type="molecule type" value="Genomic_DNA"/>
</dbReference>
<dbReference type="OrthoDB" id="2329850at2"/>
<dbReference type="AlphaFoldDB" id="A0A0R2GZ95"/>
<keyword evidence="2" id="KW-0121">Carboxypeptidase</keyword>
<dbReference type="RefSeq" id="WP_052694526.1">
    <property type="nucleotide sequence ID" value="NZ_BAAAXI010000004.1"/>
</dbReference>
<evidence type="ECO:0000313" key="2">
    <source>
        <dbReference type="EMBL" id="AMV63194.1"/>
    </source>
</evidence>